<dbReference type="EMBL" id="JAODAN010000003">
    <property type="protein sequence ID" value="KAK1925584.1"/>
    <property type="molecule type" value="Genomic_DNA"/>
</dbReference>
<keyword evidence="3" id="KW-1185">Reference proteome</keyword>
<evidence type="ECO:0000313" key="3">
    <source>
        <dbReference type="Proteomes" id="UP001182556"/>
    </source>
</evidence>
<evidence type="ECO:0000313" key="2">
    <source>
        <dbReference type="EMBL" id="KAK1925584.1"/>
    </source>
</evidence>
<comment type="caution">
    <text evidence="2">The sequence shown here is derived from an EMBL/GenBank/DDBJ whole genome shotgun (WGS) entry which is preliminary data.</text>
</comment>
<sequence>MTRPSSFPPDIIVSPSSAPVYGAIGHHSANPIVKSTPRSSLRGRVYHEDARVIPIPMPQVTLTQPTPIGSRFTSSPPAYVTSSPPKYAASPADTETALLFAPPPSFDEAQQCVRCLEADWTCRRLGCLTLERAERARLICGLAGLRVRMDDSRMELGRVSRRYGAGYVLSPRILTGTSNTTTRQNDSGKENREVWEDATRQAHRDTEGRSPCALLPTFGKRNRKIWRQVSHPLRRPRPGERLARIAKLPASAKGSRSVPLGELRRVMKRMGLEERDTTWGGWNQSLGAGGVGLSSHLSNETVWSIVRIAAVSRWIDRTGLGGAVDGAVLGGGRSKLRLKEACRWPERCIVAPVDRLGLGETGPGRRRLKIGATADVMQSAKGDEGHEGQRGSTEIDGLMDHVYENPWRM</sequence>
<gene>
    <name evidence="2" type="ORF">DB88DRAFT_471617</name>
</gene>
<feature type="compositionally biased region" description="Basic and acidic residues" evidence="1">
    <location>
        <begin position="186"/>
        <end position="208"/>
    </location>
</feature>
<feature type="compositionally biased region" description="Polar residues" evidence="1">
    <location>
        <begin position="176"/>
        <end position="185"/>
    </location>
</feature>
<evidence type="ECO:0000256" key="1">
    <source>
        <dbReference type="SAM" id="MobiDB-lite"/>
    </source>
</evidence>
<proteinExistence type="predicted"/>
<dbReference type="Proteomes" id="UP001182556">
    <property type="component" value="Unassembled WGS sequence"/>
</dbReference>
<dbReference type="AlphaFoldDB" id="A0AAD9L7R1"/>
<reference evidence="2" key="1">
    <citation type="submission" date="2023-02" db="EMBL/GenBank/DDBJ databases">
        <title>Identification and recombinant expression of a fungal hydrolase from Papiliotrema laurentii that hydrolyzes apple cutin and clears colloidal polyester polyurethane.</title>
        <authorList>
            <consortium name="DOE Joint Genome Institute"/>
            <person name="Roman V.A."/>
            <person name="Bojanowski C."/>
            <person name="Crable B.R."/>
            <person name="Wagner D.N."/>
            <person name="Hung C.S."/>
            <person name="Nadeau L.J."/>
            <person name="Schratz L."/>
            <person name="Haridas S."/>
            <person name="Pangilinan J."/>
            <person name="Lipzen A."/>
            <person name="Na H."/>
            <person name="Yan M."/>
            <person name="Ng V."/>
            <person name="Grigoriev I.V."/>
            <person name="Spatafora J.W."/>
            <person name="Barlow D."/>
            <person name="Biffinger J."/>
            <person name="Kelley-Loughnane N."/>
            <person name="Varaljay V.A."/>
            <person name="Crookes-Goodson W.J."/>
        </authorList>
    </citation>
    <scope>NUCLEOTIDE SEQUENCE</scope>
    <source>
        <strain evidence="2">5307AH</strain>
    </source>
</reference>
<protein>
    <submittedName>
        <fullName evidence="2">Uncharacterized protein</fullName>
    </submittedName>
</protein>
<feature type="region of interest" description="Disordered" evidence="1">
    <location>
        <begin position="176"/>
        <end position="211"/>
    </location>
</feature>
<name>A0AAD9L7R1_PAPLA</name>
<accession>A0AAD9L7R1</accession>
<organism evidence="2 3">
    <name type="scientific">Papiliotrema laurentii</name>
    <name type="common">Cryptococcus laurentii</name>
    <dbReference type="NCBI Taxonomy" id="5418"/>
    <lineage>
        <taxon>Eukaryota</taxon>
        <taxon>Fungi</taxon>
        <taxon>Dikarya</taxon>
        <taxon>Basidiomycota</taxon>
        <taxon>Agaricomycotina</taxon>
        <taxon>Tremellomycetes</taxon>
        <taxon>Tremellales</taxon>
        <taxon>Rhynchogastremaceae</taxon>
        <taxon>Papiliotrema</taxon>
    </lineage>
</organism>